<keyword evidence="3" id="KW-1185">Reference proteome</keyword>
<reference evidence="2 3" key="1">
    <citation type="submission" date="2019-04" db="EMBL/GenBank/DDBJ databases">
        <title>Niastella caeni sp. nov., isolated from activated sludge.</title>
        <authorList>
            <person name="Sheng M."/>
        </authorList>
    </citation>
    <scope>NUCLEOTIDE SEQUENCE [LARGE SCALE GENOMIC DNA]</scope>
    <source>
        <strain evidence="2 3">HX-2-15</strain>
    </source>
</reference>
<accession>A0A4S8HDW1</accession>
<dbReference type="Gene3D" id="2.60.40.10">
    <property type="entry name" value="Immunoglobulins"/>
    <property type="match status" value="1"/>
</dbReference>
<name>A0A4S8HDW1_9BACT</name>
<dbReference type="AlphaFoldDB" id="A0A4S8HDW1"/>
<evidence type="ECO:0000256" key="1">
    <source>
        <dbReference type="SAM" id="SignalP"/>
    </source>
</evidence>
<protein>
    <recommendedName>
        <fullName evidence="4">Fibronectin type-III domain-containing protein</fullName>
    </recommendedName>
</protein>
<dbReference type="EMBL" id="STFF01000013">
    <property type="protein sequence ID" value="THU31604.1"/>
    <property type="molecule type" value="Genomic_DNA"/>
</dbReference>
<keyword evidence="1" id="KW-0732">Signal</keyword>
<evidence type="ECO:0008006" key="4">
    <source>
        <dbReference type="Google" id="ProtNLM"/>
    </source>
</evidence>
<evidence type="ECO:0000313" key="3">
    <source>
        <dbReference type="Proteomes" id="UP000306918"/>
    </source>
</evidence>
<dbReference type="SUPFAM" id="SSF55486">
    <property type="entry name" value="Metalloproteases ('zincins'), catalytic domain"/>
    <property type="match status" value="1"/>
</dbReference>
<dbReference type="InterPro" id="IPR013783">
    <property type="entry name" value="Ig-like_fold"/>
</dbReference>
<organism evidence="2 3">
    <name type="scientific">Niastella caeni</name>
    <dbReference type="NCBI Taxonomy" id="2569763"/>
    <lineage>
        <taxon>Bacteria</taxon>
        <taxon>Pseudomonadati</taxon>
        <taxon>Bacteroidota</taxon>
        <taxon>Chitinophagia</taxon>
        <taxon>Chitinophagales</taxon>
        <taxon>Chitinophagaceae</taxon>
        <taxon>Niastella</taxon>
    </lineage>
</organism>
<dbReference type="PROSITE" id="PS51257">
    <property type="entry name" value="PROKAR_LIPOPROTEIN"/>
    <property type="match status" value="1"/>
</dbReference>
<sequence>MKNALLLFPFTGLLVLVMACSKNNSGSEPTTTTEEEKLPTVIADKVKDITTSAAIFFGKITNKGGAITDRGIYWGKEANPTGNKISSTAYRSDGEFEVSIKELTPNTTYYVRGYATNSRGTAYTNDVQFTTNQVPGAELFTDTMFAAGATTVFVAGKVVDAKGITQKETGICISKNADPSINDTKVAAPGSVQPFFLRINGLEPATEYYIRSYSTNIHGNTFYGQNVKVSTIQKGNVTYTLTQNPNPTDEEKAAYARIKVAFDEAVAYYNNFTSITKILNVNYVPGVPTADANINGTIRVGSNTGYQRTGTALHEIAHAVGVGQHTFWTNTLIKNGLYQGGFANSILRFMTRTPAEALKGDNLHFWPYGINGAHEDNGQEMLYITNVLIMQGMKKDGLPSSY</sequence>
<feature type="chain" id="PRO_5020733202" description="Fibronectin type-III domain-containing protein" evidence="1">
    <location>
        <begin position="20"/>
        <end position="402"/>
    </location>
</feature>
<gene>
    <name evidence="2" type="ORF">FAM09_28695</name>
</gene>
<dbReference type="OrthoDB" id="9765957at2"/>
<feature type="signal peptide" evidence="1">
    <location>
        <begin position="1"/>
        <end position="19"/>
    </location>
</feature>
<dbReference type="Proteomes" id="UP000306918">
    <property type="component" value="Unassembled WGS sequence"/>
</dbReference>
<proteinExistence type="predicted"/>
<comment type="caution">
    <text evidence="2">The sequence shown here is derived from an EMBL/GenBank/DDBJ whole genome shotgun (WGS) entry which is preliminary data.</text>
</comment>
<dbReference type="RefSeq" id="WP_136580610.1">
    <property type="nucleotide sequence ID" value="NZ_STFF01000013.1"/>
</dbReference>
<evidence type="ECO:0000313" key="2">
    <source>
        <dbReference type="EMBL" id="THU31604.1"/>
    </source>
</evidence>